<gene>
    <name evidence="1" type="ORF">MGMO_17c00270</name>
</gene>
<comment type="caution">
    <text evidence="1">The sequence shown here is derived from an EMBL/GenBank/DDBJ whole genome shotgun (WGS) entry which is preliminary data.</text>
</comment>
<evidence type="ECO:0000313" key="2">
    <source>
        <dbReference type="Proteomes" id="UP000017842"/>
    </source>
</evidence>
<evidence type="ECO:0000313" key="1">
    <source>
        <dbReference type="EMBL" id="ESS73562.1"/>
    </source>
</evidence>
<protein>
    <submittedName>
        <fullName evidence="1">Uncharacterized protein</fullName>
    </submittedName>
</protein>
<dbReference type="EMBL" id="AYLO01000017">
    <property type="protein sequence ID" value="ESS73562.1"/>
    <property type="molecule type" value="Genomic_DNA"/>
</dbReference>
<sequence length="149" mass="16311">MVVALHVFMSLSSRSIGYATLALLALEDQVHALGLSDLALHFWVIMLLPHKPATSSSGFSPPTSTFSGRQVTEILFNGWLKLLQDCYQIAKKDNSFIRAGQPFQHIEVSCDGMDMGLPVKDKPVPVDAKVKIIDLGSNYPSIPSRVNSK</sequence>
<keyword evidence="2" id="KW-1185">Reference proteome</keyword>
<accession>V5C525</accession>
<dbReference type="Proteomes" id="UP000017842">
    <property type="component" value="Unassembled WGS sequence"/>
</dbReference>
<reference evidence="1 2" key="1">
    <citation type="journal article" date="2013" name="Genome Announc.">
        <title>Draft Genome Sequence of the Methanotrophic Gammaproteobacterium Methyloglobulus morosus DSM 22980 Strain KoM1.</title>
        <authorList>
            <person name="Poehlein A."/>
            <person name="Deutzmann J.S."/>
            <person name="Daniel R."/>
            <person name="Simeonova D.D."/>
        </authorList>
    </citation>
    <scope>NUCLEOTIDE SEQUENCE [LARGE SCALE GENOMIC DNA]</scope>
    <source>
        <strain evidence="1 2">KoM1</strain>
    </source>
</reference>
<proteinExistence type="predicted"/>
<name>V5C525_9GAMM</name>
<organism evidence="1 2">
    <name type="scientific">Methyloglobulus morosus KoM1</name>
    <dbReference type="NCBI Taxonomy" id="1116472"/>
    <lineage>
        <taxon>Bacteria</taxon>
        <taxon>Pseudomonadati</taxon>
        <taxon>Pseudomonadota</taxon>
        <taxon>Gammaproteobacteria</taxon>
        <taxon>Methylococcales</taxon>
        <taxon>Methylococcaceae</taxon>
        <taxon>Methyloglobulus</taxon>
    </lineage>
</organism>
<dbReference type="AlphaFoldDB" id="V5C525"/>